<gene>
    <name evidence="2" type="ORF">POL67_20235</name>
</gene>
<protein>
    <submittedName>
        <fullName evidence="2">Uncharacterized protein</fullName>
    </submittedName>
</protein>
<evidence type="ECO:0000313" key="2">
    <source>
        <dbReference type="EMBL" id="MDC0743668.1"/>
    </source>
</evidence>
<name>A0ABT5EPA5_9BACT</name>
<evidence type="ECO:0000256" key="1">
    <source>
        <dbReference type="SAM" id="SignalP"/>
    </source>
</evidence>
<accession>A0ABT5EPA5</accession>
<feature type="chain" id="PRO_5046350769" evidence="1">
    <location>
        <begin position="32"/>
        <end position="258"/>
    </location>
</feature>
<reference evidence="2 3" key="1">
    <citation type="submission" date="2022-11" db="EMBL/GenBank/DDBJ databases">
        <title>Minimal conservation of predation-associated metabolite biosynthetic gene clusters underscores biosynthetic potential of Myxococcota including descriptions for ten novel species: Archangium lansinium sp. nov., Myxococcus landrumus sp. nov., Nannocystis bai.</title>
        <authorList>
            <person name="Ahearne A."/>
            <person name="Stevens C."/>
            <person name="Dowd S."/>
        </authorList>
    </citation>
    <scope>NUCLEOTIDE SEQUENCE [LARGE SCALE GENOMIC DNA]</scope>
    <source>
        <strain evidence="2 3">RJM3</strain>
    </source>
</reference>
<proteinExistence type="predicted"/>
<dbReference type="PROSITE" id="PS51257">
    <property type="entry name" value="PROKAR_LIPOPROTEIN"/>
    <property type="match status" value="1"/>
</dbReference>
<feature type="signal peptide" evidence="1">
    <location>
        <begin position="1"/>
        <end position="31"/>
    </location>
</feature>
<organism evidence="2 3">
    <name type="scientific">Polyangium mundeleinium</name>
    <dbReference type="NCBI Taxonomy" id="2995306"/>
    <lineage>
        <taxon>Bacteria</taxon>
        <taxon>Pseudomonadati</taxon>
        <taxon>Myxococcota</taxon>
        <taxon>Polyangia</taxon>
        <taxon>Polyangiales</taxon>
        <taxon>Polyangiaceae</taxon>
        <taxon>Polyangium</taxon>
    </lineage>
</organism>
<sequence>MDRGGKRLSRTRWAFLSLVGAPLLFAWLSGAAGCTEEDGLEPRPGFPGDSCTKTDDCAVPLRCISNVCVVPGGSGGGDGGVDPDAFGPGPGPSADAGPWSQCDECLEGTCGQAEKACGPDCRSIEACIETVCVNLSDSPQDESACFLYCQDRFPAGKDQHLAVVNCAQEVKCSPPCTFYPQDYELCRTFMNNGDCTGYLKACEADARCGVYRDCVKFCTSIGDCTACDDSADGTEGRKLLEAYEQCVAGECMTESWIP</sequence>
<dbReference type="Proteomes" id="UP001221411">
    <property type="component" value="Unassembled WGS sequence"/>
</dbReference>
<keyword evidence="1" id="KW-0732">Signal</keyword>
<comment type="caution">
    <text evidence="2">The sequence shown here is derived from an EMBL/GenBank/DDBJ whole genome shotgun (WGS) entry which is preliminary data.</text>
</comment>
<dbReference type="RefSeq" id="WP_271919428.1">
    <property type="nucleotide sequence ID" value="NZ_JAQNDO010000001.1"/>
</dbReference>
<keyword evidence="3" id="KW-1185">Reference proteome</keyword>
<dbReference type="EMBL" id="JAQNDO010000001">
    <property type="protein sequence ID" value="MDC0743668.1"/>
    <property type="molecule type" value="Genomic_DNA"/>
</dbReference>
<evidence type="ECO:0000313" key="3">
    <source>
        <dbReference type="Proteomes" id="UP001221411"/>
    </source>
</evidence>